<reference evidence="2 3" key="2">
    <citation type="journal article" date="2017" name="Front. Plant Sci.">
        <title>Gene Classification and Mining of Molecular Markers Useful in Red Clover (Trifolium pratense) Breeding.</title>
        <authorList>
            <person name="Istvanek J."/>
            <person name="Dluhosova J."/>
            <person name="Dluhos P."/>
            <person name="Patkova L."/>
            <person name="Nedelnik J."/>
            <person name="Repkova J."/>
        </authorList>
    </citation>
    <scope>NUCLEOTIDE SEQUENCE [LARGE SCALE GENOMIC DNA]</scope>
    <source>
        <strain evidence="3">cv. Tatra</strain>
        <tissue evidence="2">Young leaves</tissue>
    </source>
</reference>
<accession>A0A2K3LUK4</accession>
<dbReference type="Proteomes" id="UP000236291">
    <property type="component" value="Unassembled WGS sequence"/>
</dbReference>
<protein>
    <submittedName>
        <fullName evidence="2">Uncharacterized protein</fullName>
    </submittedName>
</protein>
<reference evidence="2 3" key="1">
    <citation type="journal article" date="2014" name="Am. J. Bot.">
        <title>Genome assembly and annotation for red clover (Trifolium pratense; Fabaceae).</title>
        <authorList>
            <person name="Istvanek J."/>
            <person name="Jaros M."/>
            <person name="Krenek A."/>
            <person name="Repkova J."/>
        </authorList>
    </citation>
    <scope>NUCLEOTIDE SEQUENCE [LARGE SCALE GENOMIC DNA]</scope>
    <source>
        <strain evidence="3">cv. Tatra</strain>
        <tissue evidence="2">Young leaves</tissue>
    </source>
</reference>
<comment type="caution">
    <text evidence="2">The sequence shown here is derived from an EMBL/GenBank/DDBJ whole genome shotgun (WGS) entry which is preliminary data.</text>
</comment>
<evidence type="ECO:0000256" key="1">
    <source>
        <dbReference type="SAM" id="MobiDB-lite"/>
    </source>
</evidence>
<name>A0A2K3LUK4_TRIPR</name>
<evidence type="ECO:0000313" key="2">
    <source>
        <dbReference type="EMBL" id="PNX82221.1"/>
    </source>
</evidence>
<dbReference type="AlphaFoldDB" id="A0A2K3LUK4"/>
<organism evidence="2 3">
    <name type="scientific">Trifolium pratense</name>
    <name type="common">Red clover</name>
    <dbReference type="NCBI Taxonomy" id="57577"/>
    <lineage>
        <taxon>Eukaryota</taxon>
        <taxon>Viridiplantae</taxon>
        <taxon>Streptophyta</taxon>
        <taxon>Embryophyta</taxon>
        <taxon>Tracheophyta</taxon>
        <taxon>Spermatophyta</taxon>
        <taxon>Magnoliopsida</taxon>
        <taxon>eudicotyledons</taxon>
        <taxon>Gunneridae</taxon>
        <taxon>Pentapetalae</taxon>
        <taxon>rosids</taxon>
        <taxon>fabids</taxon>
        <taxon>Fabales</taxon>
        <taxon>Fabaceae</taxon>
        <taxon>Papilionoideae</taxon>
        <taxon>50 kb inversion clade</taxon>
        <taxon>NPAAA clade</taxon>
        <taxon>Hologalegina</taxon>
        <taxon>IRL clade</taxon>
        <taxon>Trifolieae</taxon>
        <taxon>Trifolium</taxon>
    </lineage>
</organism>
<dbReference type="EMBL" id="ASHM01041531">
    <property type="protein sequence ID" value="PNX82221.1"/>
    <property type="molecule type" value="Genomic_DNA"/>
</dbReference>
<proteinExistence type="predicted"/>
<evidence type="ECO:0000313" key="3">
    <source>
        <dbReference type="Proteomes" id="UP000236291"/>
    </source>
</evidence>
<feature type="region of interest" description="Disordered" evidence="1">
    <location>
        <begin position="1"/>
        <end position="30"/>
    </location>
</feature>
<gene>
    <name evidence="2" type="ORF">L195_g038250</name>
</gene>
<sequence length="47" mass="4947">MSNGEAGAQGAHCRHEIAQMSNGEADAQGAHCRHEIAALGSEPYLRN</sequence>